<keyword evidence="7" id="KW-0645">Protease</keyword>
<dbReference type="Gene3D" id="2.10.109.10">
    <property type="entry name" value="Umud Fragment, subunit A"/>
    <property type="match status" value="2"/>
</dbReference>
<dbReference type="GO" id="GO:0004252">
    <property type="term" value="F:serine-type endopeptidase activity"/>
    <property type="evidence" value="ECO:0007669"/>
    <property type="project" value="InterPro"/>
</dbReference>
<dbReference type="Pfam" id="PF10502">
    <property type="entry name" value="Peptidase_S26"/>
    <property type="match status" value="1"/>
</dbReference>
<evidence type="ECO:0000313" key="10">
    <source>
        <dbReference type="EMBL" id="APW63024.1"/>
    </source>
</evidence>
<dbReference type="STRING" id="1387353.BSF38_04582"/>
<evidence type="ECO:0000259" key="9">
    <source>
        <dbReference type="Pfam" id="PF10502"/>
    </source>
</evidence>
<dbReference type="OrthoDB" id="9802919at2"/>
<dbReference type="RefSeq" id="WP_076351332.1">
    <property type="nucleotide sequence ID" value="NZ_CP019082.1"/>
</dbReference>
<feature type="active site" evidence="6">
    <location>
        <position position="165"/>
    </location>
</feature>
<feature type="region of interest" description="Disordered" evidence="8">
    <location>
        <begin position="1"/>
        <end position="21"/>
    </location>
</feature>
<dbReference type="InterPro" id="IPR000223">
    <property type="entry name" value="Pept_S26A_signal_pept_1"/>
</dbReference>
<dbReference type="PROSITE" id="PS00761">
    <property type="entry name" value="SPASE_I_3"/>
    <property type="match status" value="1"/>
</dbReference>
<evidence type="ECO:0000256" key="3">
    <source>
        <dbReference type="ARBA" id="ARBA00013208"/>
    </source>
</evidence>
<dbReference type="EC" id="3.4.21.89" evidence="3 7"/>
<evidence type="ECO:0000256" key="6">
    <source>
        <dbReference type="PIRSR" id="PIRSR600223-1"/>
    </source>
</evidence>
<evidence type="ECO:0000256" key="8">
    <source>
        <dbReference type="SAM" id="MobiDB-lite"/>
    </source>
</evidence>
<dbReference type="EMBL" id="CP019082">
    <property type="protein sequence ID" value="APW63024.1"/>
    <property type="molecule type" value="Genomic_DNA"/>
</dbReference>
<evidence type="ECO:0000256" key="4">
    <source>
        <dbReference type="ARBA" id="ARBA00019232"/>
    </source>
</evidence>
<keyword evidence="11" id="KW-1185">Reference proteome</keyword>
<keyword evidence="5 7" id="KW-0378">Hydrolase</keyword>
<dbReference type="PANTHER" id="PTHR43390">
    <property type="entry name" value="SIGNAL PEPTIDASE I"/>
    <property type="match status" value="1"/>
</dbReference>
<dbReference type="PROSITE" id="PS00760">
    <property type="entry name" value="SPASE_I_2"/>
    <property type="match status" value="1"/>
</dbReference>
<dbReference type="NCBIfam" id="TIGR02227">
    <property type="entry name" value="sigpep_I_bact"/>
    <property type="match status" value="1"/>
</dbReference>
<gene>
    <name evidence="10" type="primary">lepB</name>
    <name evidence="10" type="ORF">BSF38_04582</name>
</gene>
<dbReference type="InterPro" id="IPR019533">
    <property type="entry name" value="Peptidase_S26"/>
</dbReference>
<feature type="domain" description="Peptidase S26" evidence="9">
    <location>
        <begin position="123"/>
        <end position="190"/>
    </location>
</feature>
<dbReference type="GO" id="GO:0006465">
    <property type="term" value="P:signal peptide processing"/>
    <property type="evidence" value="ECO:0007669"/>
    <property type="project" value="InterPro"/>
</dbReference>
<evidence type="ECO:0000313" key="11">
    <source>
        <dbReference type="Proteomes" id="UP000186309"/>
    </source>
</evidence>
<dbReference type="GO" id="GO:0009003">
    <property type="term" value="F:signal peptidase activity"/>
    <property type="evidence" value="ECO:0007669"/>
    <property type="project" value="UniProtKB-EC"/>
</dbReference>
<dbReference type="InterPro" id="IPR019757">
    <property type="entry name" value="Pept_S26A_signal_pept_1_Lys-AS"/>
</dbReference>
<evidence type="ECO:0000256" key="1">
    <source>
        <dbReference type="ARBA" id="ARBA00000677"/>
    </source>
</evidence>
<name>A0A1U7CVQ3_9BACT</name>
<evidence type="ECO:0000256" key="5">
    <source>
        <dbReference type="ARBA" id="ARBA00022801"/>
    </source>
</evidence>
<dbReference type="PRINTS" id="PR00727">
    <property type="entry name" value="LEADERPTASE"/>
</dbReference>
<organism evidence="10 11">
    <name type="scientific">Paludisphaera borealis</name>
    <dbReference type="NCBI Taxonomy" id="1387353"/>
    <lineage>
        <taxon>Bacteria</taxon>
        <taxon>Pseudomonadati</taxon>
        <taxon>Planctomycetota</taxon>
        <taxon>Planctomycetia</taxon>
        <taxon>Isosphaerales</taxon>
        <taxon>Isosphaeraceae</taxon>
        <taxon>Paludisphaera</taxon>
    </lineage>
</organism>
<comment type="catalytic activity">
    <reaction evidence="1 7">
        <text>Cleavage of hydrophobic, N-terminal signal or leader sequences from secreted and periplasmic proteins.</text>
        <dbReference type="EC" id="3.4.21.89"/>
    </reaction>
</comment>
<comment type="similarity">
    <text evidence="2 7">Belongs to the peptidase S26 family.</text>
</comment>
<evidence type="ECO:0000256" key="7">
    <source>
        <dbReference type="RuleBase" id="RU362042"/>
    </source>
</evidence>
<reference evidence="11" key="1">
    <citation type="submission" date="2016-12" db="EMBL/GenBank/DDBJ databases">
        <title>Comparative genomics of four Isosphaeraceae planctomycetes: a common pool of plasmids and glycoside hydrolase genes.</title>
        <authorList>
            <person name="Ivanova A."/>
        </authorList>
    </citation>
    <scope>NUCLEOTIDE SEQUENCE [LARGE SCALE GENOMIC DNA]</scope>
    <source>
        <strain evidence="11">PX4</strain>
    </source>
</reference>
<dbReference type="AlphaFoldDB" id="A0A1U7CVQ3"/>
<dbReference type="InterPro" id="IPR019758">
    <property type="entry name" value="Pept_S26A_signal_pept_1_CS"/>
</dbReference>
<comment type="subcellular location">
    <subcellularLocation>
        <location evidence="7">Membrane</location>
        <topology evidence="7">Single-pass type II membrane protein</topology>
    </subcellularLocation>
</comment>
<protein>
    <recommendedName>
        <fullName evidence="4 7">Signal peptidase I</fullName>
        <ecNumber evidence="3 7">3.4.21.89</ecNumber>
    </recommendedName>
</protein>
<dbReference type="PANTHER" id="PTHR43390:SF1">
    <property type="entry name" value="CHLOROPLAST PROCESSING PEPTIDASE"/>
    <property type="match status" value="1"/>
</dbReference>
<sequence length="581" mass="65133">MGRTATATATTKTSTASSAATSRVEFRAQEGHRETVEAIIVALILALVVRGFEAQAFVIPTGSMAPTLMGRHKEVTCPQCGFVYAVNASEEVEGSPYPRQVYAGTCVNCRFQATRLDDAPSFKGDRILVSMFPYDLPFLPGASTPERWDVVVFRYPEEPEVSYIKRLVGLPGETIRIYHGDVYVKPKGADDFKLQRKTLAHQAAMQIPVYDDRHRPRATAGRDEWTRWKPETPGGWKIVEPSVSTYRCDQPTGDWVDLRYQHLVPDLEQWDALISDRTPSRRARPTLITDFYSYNTNLTAEAADLPRQLRGDSENAWLQPHWVGDLTLSASVEVASAAGELKLELIKGGVAHRSVIDLATGKAQLTRGDEQLGHFETPVSKPGRYRLEFANVDDRLTLSVDGRSVVGEGIEFDRGDAPPVPTEADLAPAAVGARNATVAVSDLVLKRDIYYTQTPGTHDYGPVWEDRRPRTPVGLFDFLSDPTAFANLAHVGREEYELGEDRYMMMGDNSPRSKDSRGWDSADRAWDPADRKSWEVPRPLVTGKAFFVYWPHGVPFGPDIRISRDSRIPFRPYFERMRWIR</sequence>
<dbReference type="InterPro" id="IPR036286">
    <property type="entry name" value="LexA/Signal_pep-like_sf"/>
</dbReference>
<accession>A0A1U7CVQ3</accession>
<dbReference type="GO" id="GO:0016020">
    <property type="term" value="C:membrane"/>
    <property type="evidence" value="ECO:0007669"/>
    <property type="project" value="UniProtKB-SubCell"/>
</dbReference>
<evidence type="ECO:0000256" key="2">
    <source>
        <dbReference type="ARBA" id="ARBA00009370"/>
    </source>
</evidence>
<proteinExistence type="inferred from homology"/>
<dbReference type="CDD" id="cd06530">
    <property type="entry name" value="S26_SPase_I"/>
    <property type="match status" value="1"/>
</dbReference>
<dbReference type="Proteomes" id="UP000186309">
    <property type="component" value="Chromosome"/>
</dbReference>
<dbReference type="SUPFAM" id="SSF51306">
    <property type="entry name" value="LexA/Signal peptidase"/>
    <property type="match status" value="2"/>
</dbReference>
<feature type="active site" evidence="6">
    <location>
        <position position="63"/>
    </location>
</feature>
<dbReference type="KEGG" id="pbor:BSF38_04582"/>